<name>F0EZ43_9NEIS</name>
<reference evidence="5 6" key="1">
    <citation type="submission" date="2011-01" db="EMBL/GenBank/DDBJ databases">
        <authorList>
            <person name="Muzny D."/>
            <person name="Qin X."/>
            <person name="Deng J."/>
            <person name="Jiang H."/>
            <person name="Liu Y."/>
            <person name="Qu J."/>
            <person name="Song X.-Z."/>
            <person name="Zhang L."/>
            <person name="Thornton R."/>
            <person name="Coyle M."/>
            <person name="Francisco L."/>
            <person name="Jackson L."/>
            <person name="Javaid M."/>
            <person name="Korchina V."/>
            <person name="Kovar C."/>
            <person name="Mata R."/>
            <person name="Mathew T."/>
            <person name="Ngo R."/>
            <person name="Nguyen L."/>
            <person name="Nguyen N."/>
            <person name="Okwuonu G."/>
            <person name="Ongeri F."/>
            <person name="Pham C."/>
            <person name="Simmons D."/>
            <person name="Wilczek-Boney K."/>
            <person name="Hale W."/>
            <person name="Jakkamsetti A."/>
            <person name="Pham P."/>
            <person name="Ruth R."/>
            <person name="San Lucas F."/>
            <person name="Warren J."/>
            <person name="Zhang J."/>
            <person name="Zhao Z."/>
            <person name="Zhou C."/>
            <person name="Zhu D."/>
            <person name="Lee S."/>
            <person name="Bess C."/>
            <person name="Blankenburg K."/>
            <person name="Forbes L."/>
            <person name="Fu Q."/>
            <person name="Gubbala S."/>
            <person name="Hirani K."/>
            <person name="Jayaseelan J.C."/>
            <person name="Lara F."/>
            <person name="Munidasa M."/>
            <person name="Palculict T."/>
            <person name="Patil S."/>
            <person name="Pu L.-L."/>
            <person name="Saada N."/>
            <person name="Tang L."/>
            <person name="Weissenberger G."/>
            <person name="Zhu Y."/>
            <person name="Hemphill L."/>
            <person name="Shang Y."/>
            <person name="Youmans B."/>
            <person name="Ayvaz T."/>
            <person name="Ross M."/>
            <person name="Santibanez J."/>
            <person name="Aqrawi P."/>
            <person name="Gross S."/>
            <person name="Joshi V."/>
            <person name="Fowler G."/>
            <person name="Nazareth L."/>
            <person name="Reid J."/>
            <person name="Worley K."/>
            <person name="Petrosino J."/>
            <person name="Highlander S."/>
            <person name="Gibbs R."/>
        </authorList>
    </citation>
    <scope>NUCLEOTIDE SEQUENCE [LARGE SCALE GENOMIC DNA]</scope>
    <source>
        <strain evidence="5 6">ATCC 33394</strain>
    </source>
</reference>
<accession>F0EZ43</accession>
<feature type="domain" description="DNA methylase N-4/N-6" evidence="4">
    <location>
        <begin position="107"/>
        <end position="164"/>
    </location>
</feature>
<sequence>MSDLFQNHAAKSDPVECLGQTFPSDEARREHYLKLLAEKLKDPEFRKIEGFPIGSDEDILTLSDPPYYTACPNPFLGEFVKHFANSSSHGKTTLPFGGDLEAESRHPVYSFHPYHTKVPPEVIKKLIEHYTRPGEIVLDAFSGTGMTGVAARECGRHGVTVDLSPIATFISAVNVNKNPGHEVAMALKKIIQESRKELGWVYQIKESAILYEANYFVWADVFTCPECVHEFSFFPYGVIHHGNKVETRKAFPCPECGAELNVRRIERIINSSGKKKSLVWVNAGTGRNRINREANDYDQEIVDRVNSYKSPSWYPKDQIDPNGYSAKLAQLGDKAIRDISKFLSERNRLVFSDLWARAAEIRDVSVRNAAKACLTSIFTVVSERQGYFGGGGGMSGNLYMPIVRMEKNIYASLERKVKKLIDAENAKPISGARCIVSAQSATNLNQIPDASIDYIYTDPPFGANIIYSEMNLILEGWLRVLSSEKPEAVINEAKNKAFDDYGLLMRSVFREYYRVLKPGRWITVEFHNTKASVWNLIQTNLAEAGFIVAQVGKLDKGSTTILADIRPGAVVQDLIISAYKPNGGLENRFLLQGASIESAWDFVATHLQHLHVTDVKEGRLAYIAERSGRIIYDRMVGWFIKNGAMVPLSSQEFFAGLKQRFAERNGMFFSEEQASQYDKERAKYQYELQLELFVSDERSAIDWVTEQLRRKPSTYQELHPEFVRQLGAGWKKHEEKPELGKLLEQNFLCFDGSGEVPSQIHSYLSSNHKDLRNLEKNAPVLVAKAKDRWYVPDPNKAQDLEKKREKALLKEFENYKAFTGRKIKESRLEVLRAGFRAAWAAKDYKTIIGIANKLPEETLQEDEKLLTLYDLALTRTEDGI</sequence>
<keyword evidence="2" id="KW-0489">Methyltransferase</keyword>
<dbReference type="AlphaFoldDB" id="F0EZ43"/>
<keyword evidence="3" id="KW-0808">Transferase</keyword>
<dbReference type="Gene3D" id="3.40.50.150">
    <property type="entry name" value="Vaccinia Virus protein VP39"/>
    <property type="match status" value="2"/>
</dbReference>
<dbReference type="EMBL" id="AEWV01000016">
    <property type="protein sequence ID" value="EGC17469.1"/>
    <property type="molecule type" value="Genomic_DNA"/>
</dbReference>
<proteinExistence type="inferred from homology"/>
<protein>
    <recommendedName>
        <fullName evidence="4">DNA methylase N-4/N-6 domain-containing protein</fullName>
    </recommendedName>
</protein>
<dbReference type="STRING" id="888741.HMPREF9098_1127"/>
<evidence type="ECO:0000313" key="5">
    <source>
        <dbReference type="EMBL" id="EGC17469.1"/>
    </source>
</evidence>
<evidence type="ECO:0000313" key="6">
    <source>
        <dbReference type="Proteomes" id="UP000004088"/>
    </source>
</evidence>
<dbReference type="Pfam" id="PF01555">
    <property type="entry name" value="N6_N4_Mtase"/>
    <property type="match status" value="1"/>
</dbReference>
<evidence type="ECO:0000256" key="3">
    <source>
        <dbReference type="ARBA" id="ARBA00022679"/>
    </source>
</evidence>
<evidence type="ECO:0000256" key="2">
    <source>
        <dbReference type="ARBA" id="ARBA00022603"/>
    </source>
</evidence>
<dbReference type="GO" id="GO:0032259">
    <property type="term" value="P:methylation"/>
    <property type="evidence" value="ECO:0007669"/>
    <property type="project" value="UniProtKB-KW"/>
</dbReference>
<dbReference type="Proteomes" id="UP000004088">
    <property type="component" value="Unassembled WGS sequence"/>
</dbReference>
<dbReference type="PROSITE" id="PS00092">
    <property type="entry name" value="N6_MTASE"/>
    <property type="match status" value="1"/>
</dbReference>
<dbReference type="InterPro" id="IPR002941">
    <property type="entry name" value="DNA_methylase_N4/N6"/>
</dbReference>
<dbReference type="RefSeq" id="WP_003782593.1">
    <property type="nucleotide sequence ID" value="NZ_GL870929.1"/>
</dbReference>
<gene>
    <name evidence="5" type="ORF">HMPREF9098_1127</name>
</gene>
<dbReference type="InterPro" id="IPR029063">
    <property type="entry name" value="SAM-dependent_MTases_sf"/>
</dbReference>
<dbReference type="GO" id="GO:0008170">
    <property type="term" value="F:N-methyltransferase activity"/>
    <property type="evidence" value="ECO:0007669"/>
    <property type="project" value="InterPro"/>
</dbReference>
<comment type="similarity">
    <text evidence="1">Belongs to the N(4)/N(6)-methyltransferase family.</text>
</comment>
<evidence type="ECO:0000259" key="4">
    <source>
        <dbReference type="Pfam" id="PF01555"/>
    </source>
</evidence>
<keyword evidence="6" id="KW-1185">Reference proteome</keyword>
<dbReference type="InterPro" id="IPR002052">
    <property type="entry name" value="DNA_methylase_N6_adenine_CS"/>
</dbReference>
<dbReference type="GO" id="GO:0003677">
    <property type="term" value="F:DNA binding"/>
    <property type="evidence" value="ECO:0007669"/>
    <property type="project" value="InterPro"/>
</dbReference>
<comment type="caution">
    <text evidence="5">The sequence shown here is derived from an EMBL/GenBank/DDBJ whole genome shotgun (WGS) entry which is preliminary data.</text>
</comment>
<dbReference type="HOGENOM" id="CLU_014300_0_0_4"/>
<organism evidence="5 6">
    <name type="scientific">Kingella denitrificans ATCC 33394</name>
    <dbReference type="NCBI Taxonomy" id="888741"/>
    <lineage>
        <taxon>Bacteria</taxon>
        <taxon>Pseudomonadati</taxon>
        <taxon>Pseudomonadota</taxon>
        <taxon>Betaproteobacteria</taxon>
        <taxon>Neisseriales</taxon>
        <taxon>Neisseriaceae</taxon>
        <taxon>Kingella</taxon>
    </lineage>
</organism>
<evidence type="ECO:0000256" key="1">
    <source>
        <dbReference type="ARBA" id="ARBA00006594"/>
    </source>
</evidence>
<dbReference type="SUPFAM" id="SSF53335">
    <property type="entry name" value="S-adenosyl-L-methionine-dependent methyltransferases"/>
    <property type="match status" value="2"/>
</dbReference>